<dbReference type="Pfam" id="PF15891">
    <property type="entry name" value="Nuc_deoxyri_tr2"/>
    <property type="match status" value="2"/>
</dbReference>
<protein>
    <recommendedName>
        <fullName evidence="2">EF-hand domain-containing protein</fullName>
    </recommendedName>
</protein>
<dbReference type="InterPro" id="IPR039470">
    <property type="entry name" value="Nuc_deoxyri_tr2"/>
</dbReference>
<name>A0AAN7NWJ2_9COLE</name>
<dbReference type="GO" id="GO:0005509">
    <property type="term" value="F:calcium ion binding"/>
    <property type="evidence" value="ECO:0007669"/>
    <property type="project" value="InterPro"/>
</dbReference>
<evidence type="ECO:0000313" key="4">
    <source>
        <dbReference type="Proteomes" id="UP001353858"/>
    </source>
</evidence>
<evidence type="ECO:0000313" key="3">
    <source>
        <dbReference type="EMBL" id="KAK4871452.1"/>
    </source>
</evidence>
<sequence>MDSVLMTSPGNSTRIKSRLRNATSSFLVRNSKNRHVNKNIINNKNNRLGNIKHNGNLRQANNYNRNINGNHKSSNCVNNNGNTTSSTSNNHQNNTYKGTFAREVYSTICSRLGHTPHIPEDWVQTLFNDMRLYPSKSQVSEMLQCARQCGRRNGTTPFLTFGEFCVFAREMQKPQMHRKTQQRSPTNRHIKNCEVFLGGSCNPTTWRTDTAIPELQKHGITYYNPQRSIWGPELVAEEHDAKQSASVLLFVLDSQTRSVAGMIEVAYLVASDRCVVVVAHPYELGQSIMGEDLSYREYVDLVSGQSTLLTLLKTQGVKVYVNLMSALQRTTSILHSTGSKVEEQITNKLRKLRETFDLYDVNGTGELHLNDVLDAYYRLTKKTLQISELYNYLSNLNIEKNKTRISFEQFCALVAEFTTDNCTTINDDWASQPLQRQCSTNNNTHCDINNEHVNCNTPNNINEREVFRNDVYLGGSVSTQNKWRENIAIPLLKKHGLTYYNPAIREGNMEINNVLNGCLYYNEDSNNEHLDNCVLQWKEVIDKSKVLLFMVTSDAKSLTTMILAAHYIGLGKNNVILCIEALPSAESEMEGEKLTTQAIKDYNRGRVYLSDVAKRKKVPVFENVTEAVQCAINKCQEK</sequence>
<dbReference type="Gene3D" id="3.40.50.450">
    <property type="match status" value="2"/>
</dbReference>
<feature type="domain" description="EF-hand" evidence="2">
    <location>
        <begin position="347"/>
        <end position="382"/>
    </location>
</feature>
<comment type="caution">
    <text evidence="3">The sequence shown here is derived from an EMBL/GenBank/DDBJ whole genome shotgun (WGS) entry which is preliminary data.</text>
</comment>
<organism evidence="3 4">
    <name type="scientific">Aquatica leii</name>
    <dbReference type="NCBI Taxonomy" id="1421715"/>
    <lineage>
        <taxon>Eukaryota</taxon>
        <taxon>Metazoa</taxon>
        <taxon>Ecdysozoa</taxon>
        <taxon>Arthropoda</taxon>
        <taxon>Hexapoda</taxon>
        <taxon>Insecta</taxon>
        <taxon>Pterygota</taxon>
        <taxon>Neoptera</taxon>
        <taxon>Endopterygota</taxon>
        <taxon>Coleoptera</taxon>
        <taxon>Polyphaga</taxon>
        <taxon>Elateriformia</taxon>
        <taxon>Elateroidea</taxon>
        <taxon>Lampyridae</taxon>
        <taxon>Luciolinae</taxon>
        <taxon>Aquatica</taxon>
    </lineage>
</organism>
<dbReference type="GO" id="GO:0005886">
    <property type="term" value="C:plasma membrane"/>
    <property type="evidence" value="ECO:0007669"/>
    <property type="project" value="TreeGrafter"/>
</dbReference>
<dbReference type="SUPFAM" id="SSF47473">
    <property type="entry name" value="EF-hand"/>
    <property type="match status" value="1"/>
</dbReference>
<feature type="region of interest" description="Disordered" evidence="1">
    <location>
        <begin position="67"/>
        <end position="93"/>
    </location>
</feature>
<dbReference type="AlphaFoldDB" id="A0AAN7NWJ2"/>
<dbReference type="Proteomes" id="UP001353858">
    <property type="component" value="Unassembled WGS sequence"/>
</dbReference>
<gene>
    <name evidence="3" type="ORF">RN001_016443</name>
</gene>
<dbReference type="PANTHER" id="PTHR36300:SF1">
    <property type="entry name" value="RAW, ISOFORM A"/>
    <property type="match status" value="1"/>
</dbReference>
<proteinExistence type="predicted"/>
<dbReference type="PROSITE" id="PS50222">
    <property type="entry name" value="EF_HAND_2"/>
    <property type="match status" value="1"/>
</dbReference>
<feature type="compositionally biased region" description="Low complexity" evidence="1">
    <location>
        <begin position="68"/>
        <end position="93"/>
    </location>
</feature>
<dbReference type="Gene3D" id="1.10.238.10">
    <property type="entry name" value="EF-hand"/>
    <property type="match status" value="1"/>
</dbReference>
<keyword evidence="4" id="KW-1185">Reference proteome</keyword>
<dbReference type="FunFam" id="3.40.50.450:FF:000017">
    <property type="entry name" value="Raw, isoform D"/>
    <property type="match status" value="1"/>
</dbReference>
<evidence type="ECO:0000259" key="2">
    <source>
        <dbReference type="PROSITE" id="PS50222"/>
    </source>
</evidence>
<accession>A0AAN7NWJ2</accession>
<dbReference type="PANTHER" id="PTHR36300">
    <property type="entry name" value="RAW, ISOFORM A"/>
    <property type="match status" value="1"/>
</dbReference>
<dbReference type="EMBL" id="JARPUR010000009">
    <property type="protein sequence ID" value="KAK4871452.1"/>
    <property type="molecule type" value="Genomic_DNA"/>
</dbReference>
<reference evidence="4" key="1">
    <citation type="submission" date="2023-01" db="EMBL/GenBank/DDBJ databases">
        <title>Key to firefly adult light organ development and bioluminescence: homeobox transcription factors regulate luciferase expression and transportation to peroxisome.</title>
        <authorList>
            <person name="Fu X."/>
        </authorList>
    </citation>
    <scope>NUCLEOTIDE SEQUENCE [LARGE SCALE GENOMIC DNA]</scope>
</reference>
<dbReference type="InterPro" id="IPR002048">
    <property type="entry name" value="EF_hand_dom"/>
</dbReference>
<dbReference type="InterPro" id="IPR011992">
    <property type="entry name" value="EF-hand-dom_pair"/>
</dbReference>
<evidence type="ECO:0000256" key="1">
    <source>
        <dbReference type="SAM" id="MobiDB-lite"/>
    </source>
</evidence>